<evidence type="ECO:0000256" key="5">
    <source>
        <dbReference type="ARBA" id="ARBA00022723"/>
    </source>
</evidence>
<evidence type="ECO:0000256" key="9">
    <source>
        <dbReference type="ARBA" id="ARBA00038276"/>
    </source>
</evidence>
<comment type="caution">
    <text evidence="11">The sequence shown here is derived from an EMBL/GenBank/DDBJ whole genome shotgun (WGS) entry which is preliminary data.</text>
</comment>
<keyword evidence="7" id="KW-0067">ATP-binding</keyword>
<organism evidence="11 12">
    <name type="scientific">Lachnospira eligens</name>
    <dbReference type="NCBI Taxonomy" id="39485"/>
    <lineage>
        <taxon>Bacteria</taxon>
        <taxon>Bacillati</taxon>
        <taxon>Bacillota</taxon>
        <taxon>Clostridia</taxon>
        <taxon>Lachnospirales</taxon>
        <taxon>Lachnospiraceae</taxon>
        <taxon>Lachnospira</taxon>
    </lineage>
</organism>
<keyword evidence="6" id="KW-0547">Nucleotide-binding</keyword>
<dbReference type="InterPro" id="IPR043519">
    <property type="entry name" value="NT_sf"/>
</dbReference>
<dbReference type="CDD" id="cd05403">
    <property type="entry name" value="NT_KNTase_like"/>
    <property type="match status" value="1"/>
</dbReference>
<dbReference type="Gene3D" id="3.30.460.10">
    <property type="entry name" value="Beta Polymerase, domain 2"/>
    <property type="match status" value="1"/>
</dbReference>
<dbReference type="PANTHER" id="PTHR33571">
    <property type="entry name" value="SSL8005 PROTEIN"/>
    <property type="match status" value="1"/>
</dbReference>
<reference evidence="11 12" key="1">
    <citation type="submission" date="2018-08" db="EMBL/GenBank/DDBJ databases">
        <title>A genome reference for cultivated species of the human gut microbiota.</title>
        <authorList>
            <person name="Zou Y."/>
            <person name="Xue W."/>
            <person name="Luo G."/>
        </authorList>
    </citation>
    <scope>NUCLEOTIDE SEQUENCE [LARGE SCALE GENOMIC DNA]</scope>
    <source>
        <strain evidence="11 12">AF36-7BH</strain>
    </source>
</reference>
<dbReference type="Pfam" id="PF01909">
    <property type="entry name" value="NTP_transf_2"/>
    <property type="match status" value="1"/>
</dbReference>
<dbReference type="GO" id="GO:0005524">
    <property type="term" value="F:ATP binding"/>
    <property type="evidence" value="ECO:0007669"/>
    <property type="project" value="UniProtKB-KW"/>
</dbReference>
<evidence type="ECO:0000256" key="4">
    <source>
        <dbReference type="ARBA" id="ARBA00022695"/>
    </source>
</evidence>
<accession>A0A415M7R2</accession>
<dbReference type="RefSeq" id="WP_118371280.1">
    <property type="nucleotide sequence ID" value="NZ_DAWEGX010000042.1"/>
</dbReference>
<keyword evidence="5" id="KW-0479">Metal-binding</keyword>
<dbReference type="SUPFAM" id="SSF81301">
    <property type="entry name" value="Nucleotidyltransferase"/>
    <property type="match status" value="1"/>
</dbReference>
<evidence type="ECO:0000256" key="6">
    <source>
        <dbReference type="ARBA" id="ARBA00022741"/>
    </source>
</evidence>
<evidence type="ECO:0000313" key="12">
    <source>
        <dbReference type="Proteomes" id="UP000285201"/>
    </source>
</evidence>
<comment type="similarity">
    <text evidence="9">Belongs to the MntA antitoxin family.</text>
</comment>
<proteinExistence type="inferred from homology"/>
<dbReference type="InterPro" id="IPR002934">
    <property type="entry name" value="Polymerase_NTP_transf_dom"/>
</dbReference>
<dbReference type="EMBL" id="QROY01000019">
    <property type="protein sequence ID" value="RHL64881.1"/>
    <property type="molecule type" value="Genomic_DNA"/>
</dbReference>
<keyword evidence="8" id="KW-0460">Magnesium</keyword>
<comment type="cofactor">
    <cofactor evidence="1">
        <name>Mg(2+)</name>
        <dbReference type="ChEBI" id="CHEBI:18420"/>
    </cofactor>
</comment>
<dbReference type="Proteomes" id="UP000285201">
    <property type="component" value="Unassembled WGS sequence"/>
</dbReference>
<dbReference type="AlphaFoldDB" id="A0A415M7R2"/>
<evidence type="ECO:0000256" key="3">
    <source>
        <dbReference type="ARBA" id="ARBA00022679"/>
    </source>
</evidence>
<protein>
    <submittedName>
        <fullName evidence="11">Nucleotidyltransferase domain-containing protein</fullName>
    </submittedName>
</protein>
<evidence type="ECO:0000256" key="2">
    <source>
        <dbReference type="ARBA" id="ARBA00022649"/>
    </source>
</evidence>
<feature type="domain" description="Polymerase nucleotidyl transferase" evidence="10">
    <location>
        <begin position="11"/>
        <end position="87"/>
    </location>
</feature>
<dbReference type="GO" id="GO:0046872">
    <property type="term" value="F:metal ion binding"/>
    <property type="evidence" value="ECO:0007669"/>
    <property type="project" value="UniProtKB-KW"/>
</dbReference>
<keyword evidence="2" id="KW-1277">Toxin-antitoxin system</keyword>
<keyword evidence="4" id="KW-0548">Nucleotidyltransferase</keyword>
<keyword evidence="3 11" id="KW-0808">Transferase</keyword>
<dbReference type="PANTHER" id="PTHR33571:SF14">
    <property type="entry name" value="PROTEIN ADENYLYLTRANSFERASE MJ0435-RELATED"/>
    <property type="match status" value="1"/>
</dbReference>
<evidence type="ECO:0000313" key="11">
    <source>
        <dbReference type="EMBL" id="RHL64881.1"/>
    </source>
</evidence>
<evidence type="ECO:0000259" key="10">
    <source>
        <dbReference type="Pfam" id="PF01909"/>
    </source>
</evidence>
<evidence type="ECO:0000256" key="7">
    <source>
        <dbReference type="ARBA" id="ARBA00022840"/>
    </source>
</evidence>
<dbReference type="InterPro" id="IPR052038">
    <property type="entry name" value="Type-VII_TA_antitoxin"/>
</dbReference>
<name>A0A415M7R2_9FIRM</name>
<gene>
    <name evidence="11" type="ORF">DW007_14640</name>
</gene>
<evidence type="ECO:0000256" key="1">
    <source>
        <dbReference type="ARBA" id="ARBA00001946"/>
    </source>
</evidence>
<dbReference type="GO" id="GO:0016779">
    <property type="term" value="F:nucleotidyltransferase activity"/>
    <property type="evidence" value="ECO:0007669"/>
    <property type="project" value="UniProtKB-KW"/>
</dbReference>
<evidence type="ECO:0000256" key="8">
    <source>
        <dbReference type="ARBA" id="ARBA00022842"/>
    </source>
</evidence>
<sequence length="95" mass="11249">MIYTIEQIKDKCRKVFDKQNFIKEAYLFGSYARGEATEKSDIDFMIVLNRTVGLEFFGLYHFLQEEFGKNVDVISEKEAYEIMPKSIEKDKVKVY</sequence>